<dbReference type="Proteomes" id="UP000318529">
    <property type="component" value="Unassembled WGS sequence"/>
</dbReference>
<feature type="region of interest" description="Disordered" evidence="1">
    <location>
        <begin position="1"/>
        <end position="66"/>
    </location>
</feature>
<dbReference type="RefSeq" id="WP_145689159.1">
    <property type="nucleotide sequence ID" value="NZ_VITH01000013.1"/>
</dbReference>
<evidence type="ECO:0000256" key="1">
    <source>
        <dbReference type="SAM" id="MobiDB-lite"/>
    </source>
</evidence>
<feature type="compositionally biased region" description="Basic and acidic residues" evidence="1">
    <location>
        <begin position="1"/>
        <end position="24"/>
    </location>
</feature>
<comment type="caution">
    <text evidence="2">The sequence shown here is derived from an EMBL/GenBank/DDBJ whole genome shotgun (WGS) entry which is preliminary data.</text>
</comment>
<accession>A0A560C0D6</accession>
<sequence>MSTDKRYGDQRDEPLDIKNTRADPDIDEEKMGFQNIEGPGAETRKDKAPKERAPGTDDSPDSAPQP</sequence>
<dbReference type="EMBL" id="VITH01000013">
    <property type="protein sequence ID" value="TWA78311.1"/>
    <property type="molecule type" value="Genomic_DNA"/>
</dbReference>
<evidence type="ECO:0000313" key="3">
    <source>
        <dbReference type="Proteomes" id="UP000318529"/>
    </source>
</evidence>
<reference evidence="2 3" key="1">
    <citation type="submission" date="2019-06" db="EMBL/GenBank/DDBJ databases">
        <title>Genomic Encyclopedia of Type Strains, Phase IV (KMG-V): Genome sequencing to study the core and pangenomes of soil and plant-associated prokaryotes.</title>
        <authorList>
            <person name="Whitman W."/>
        </authorList>
    </citation>
    <scope>NUCLEOTIDE SEQUENCE [LARGE SCALE GENOMIC DNA]</scope>
    <source>
        <strain evidence="2 3">BR 11650</strain>
    </source>
</reference>
<protein>
    <submittedName>
        <fullName evidence="2">Uncharacterized protein</fullName>
    </submittedName>
</protein>
<organism evidence="2 3">
    <name type="scientific">Azospirillum brasilense</name>
    <dbReference type="NCBI Taxonomy" id="192"/>
    <lineage>
        <taxon>Bacteria</taxon>
        <taxon>Pseudomonadati</taxon>
        <taxon>Pseudomonadota</taxon>
        <taxon>Alphaproteobacteria</taxon>
        <taxon>Rhodospirillales</taxon>
        <taxon>Azospirillaceae</taxon>
        <taxon>Azospirillum</taxon>
    </lineage>
</organism>
<proteinExistence type="predicted"/>
<feature type="compositionally biased region" description="Basic and acidic residues" evidence="1">
    <location>
        <begin position="42"/>
        <end position="55"/>
    </location>
</feature>
<name>A0A560C0D6_AZOBR</name>
<gene>
    <name evidence="2" type="ORF">FBZ83_11322</name>
</gene>
<evidence type="ECO:0000313" key="2">
    <source>
        <dbReference type="EMBL" id="TWA78311.1"/>
    </source>
</evidence>
<dbReference type="AlphaFoldDB" id="A0A560C0D6"/>